<keyword evidence="6" id="KW-0547">Nucleotide-binding</keyword>
<comment type="catalytic activity">
    <reaction evidence="11">
        <text>tRNA(Asp) + L-aspartate + ATP = L-aspartyl-tRNA(Asp) + AMP + diphosphate</text>
        <dbReference type="Rhea" id="RHEA:19649"/>
        <dbReference type="Rhea" id="RHEA-COMP:9660"/>
        <dbReference type="Rhea" id="RHEA-COMP:9678"/>
        <dbReference type="ChEBI" id="CHEBI:29991"/>
        <dbReference type="ChEBI" id="CHEBI:30616"/>
        <dbReference type="ChEBI" id="CHEBI:33019"/>
        <dbReference type="ChEBI" id="CHEBI:78442"/>
        <dbReference type="ChEBI" id="CHEBI:78516"/>
        <dbReference type="ChEBI" id="CHEBI:456215"/>
        <dbReference type="EC" id="6.1.1.12"/>
    </reaction>
</comment>
<evidence type="ECO:0000256" key="2">
    <source>
        <dbReference type="ARBA" id="ARBA00005312"/>
    </source>
</evidence>
<keyword evidence="9" id="KW-0030">Aminoacyl-tRNA synthetase</keyword>
<dbReference type="GO" id="GO:0003723">
    <property type="term" value="F:RNA binding"/>
    <property type="evidence" value="ECO:0007669"/>
    <property type="project" value="TreeGrafter"/>
</dbReference>
<dbReference type="GO" id="GO:0006422">
    <property type="term" value="P:aspartyl-tRNA aminoacylation"/>
    <property type="evidence" value="ECO:0007669"/>
    <property type="project" value="InterPro"/>
</dbReference>
<organism evidence="14 15">
    <name type="scientific">Hepatospora eriocheir</name>
    <dbReference type="NCBI Taxonomy" id="1081669"/>
    <lineage>
        <taxon>Eukaryota</taxon>
        <taxon>Fungi</taxon>
        <taxon>Fungi incertae sedis</taxon>
        <taxon>Microsporidia</taxon>
        <taxon>Hepatosporidae</taxon>
        <taxon>Hepatospora</taxon>
    </lineage>
</organism>
<evidence type="ECO:0000313" key="14">
    <source>
        <dbReference type="EMBL" id="ORD99719.1"/>
    </source>
</evidence>
<dbReference type="AlphaFoldDB" id="A0A1X0QIY2"/>
<proteinExistence type="inferred from homology"/>
<dbReference type="EMBL" id="LTAI01000125">
    <property type="protein sequence ID" value="ORD99719.1"/>
    <property type="molecule type" value="Genomic_DNA"/>
</dbReference>
<dbReference type="VEuPathDB" id="MicrosporidiaDB:HERIO_1"/>
<dbReference type="Gene3D" id="3.30.930.10">
    <property type="entry name" value="Bira Bifunctional Protein, Domain 2"/>
    <property type="match status" value="1"/>
</dbReference>
<evidence type="ECO:0000256" key="1">
    <source>
        <dbReference type="ARBA" id="ARBA00004496"/>
    </source>
</evidence>
<dbReference type="Pfam" id="PF01336">
    <property type="entry name" value="tRNA_anti-codon"/>
    <property type="match status" value="1"/>
</dbReference>
<dbReference type="InterPro" id="IPR006195">
    <property type="entry name" value="aa-tRNA-synth_II"/>
</dbReference>
<dbReference type="InterPro" id="IPR004364">
    <property type="entry name" value="Aa-tRNA-synt_II"/>
</dbReference>
<comment type="caution">
    <text evidence="14">The sequence shown here is derived from an EMBL/GenBank/DDBJ whole genome shotgun (WGS) entry which is preliminary data.</text>
</comment>
<dbReference type="InterPro" id="IPR002312">
    <property type="entry name" value="Asp/Asn-tRNA-synth_IIb"/>
</dbReference>
<dbReference type="Pfam" id="PF00152">
    <property type="entry name" value="tRNA-synt_2"/>
    <property type="match status" value="1"/>
</dbReference>
<reference evidence="14 15" key="1">
    <citation type="journal article" date="2017" name="Environ. Microbiol.">
        <title>Decay of the glycolytic pathway and adaptation to intranuclear parasitism within Enterocytozoonidae microsporidia.</title>
        <authorList>
            <person name="Wiredu Boakye D."/>
            <person name="Jaroenlak P."/>
            <person name="Prachumwat A."/>
            <person name="Williams T.A."/>
            <person name="Bateman K.S."/>
            <person name="Itsathitphaisarn O."/>
            <person name="Sritunyalucksana K."/>
            <person name="Paszkiewicz K.H."/>
            <person name="Moore K.A."/>
            <person name="Stentiford G.D."/>
            <person name="Williams B.A."/>
        </authorList>
    </citation>
    <scope>NUCLEOTIDE SEQUENCE [LARGE SCALE GENOMIC DNA]</scope>
    <source>
        <strain evidence="15">canceri</strain>
    </source>
</reference>
<dbReference type="InterPro" id="IPR004365">
    <property type="entry name" value="NA-bd_OB_tRNA"/>
</dbReference>
<evidence type="ECO:0000313" key="15">
    <source>
        <dbReference type="Proteomes" id="UP000192501"/>
    </source>
</evidence>
<keyword evidence="7" id="KW-0067">ATP-binding</keyword>
<sequence length="457" mass="52688">MIESKNELITEFNKLTLKINDESVIVRGFIDTIKTVSKNMLFVILRDRLEKVQCIVLRKQVNDFDSINKIPLESFVKVTGKAVEVKTEIKSCTIKNREIRVETLEVVSSVSAQLPFSIKDAASKGTDRANVSYNVRLDNRFLDFRVPITYAFVKLLDGVMSEFRTYLKSENFTEIRTTKIIQSGSEGGANLFSIDYFGKKAFLAQSSQLYKQSCIAGGMKRVFEIGYAYRAEVQNVNRYLSEFTQVDIEMEIENDYMDVIRFVHKVILHVIKYLKEHYSRELEIVREYTDFKDVELSTEPVIIDHSEGVDILKAQGYEIDYEDDFNREQEKALGAHIKKLHNVDLFVIKDYPKSQRAFYTQVCKGTNKTRSYDFLLRGEEILSGAQRETDFESLKNAIAEKGVNVDGLDFYLKMFKFAVPPHGGVGIGLERFCKCLFETNDIRPFSLFPRDPSRLYP</sequence>
<protein>
    <recommendedName>
        <fullName evidence="12">Probable aspartate--tRNA ligase, cytoplasmic</fullName>
        <ecNumber evidence="3">6.1.1.12</ecNumber>
    </recommendedName>
    <alternativeName>
        <fullName evidence="10">Aspartyl-tRNA synthetase</fullName>
    </alternativeName>
</protein>
<feature type="domain" description="Aminoacyl-transfer RNA synthetases class-II family profile" evidence="13">
    <location>
        <begin position="159"/>
        <end position="457"/>
    </location>
</feature>
<dbReference type="PANTHER" id="PTHR43450:SF1">
    <property type="entry name" value="ASPARTATE--TRNA LIGASE, CYTOPLASMIC"/>
    <property type="match status" value="1"/>
</dbReference>
<dbReference type="GO" id="GO:0017101">
    <property type="term" value="C:aminoacyl-tRNA synthetase multienzyme complex"/>
    <property type="evidence" value="ECO:0007669"/>
    <property type="project" value="TreeGrafter"/>
</dbReference>
<evidence type="ECO:0000256" key="7">
    <source>
        <dbReference type="ARBA" id="ARBA00022840"/>
    </source>
</evidence>
<keyword evidence="4" id="KW-0963">Cytoplasm</keyword>
<evidence type="ECO:0000256" key="6">
    <source>
        <dbReference type="ARBA" id="ARBA00022741"/>
    </source>
</evidence>
<name>A0A1X0QIY2_9MICR</name>
<dbReference type="Proteomes" id="UP000192501">
    <property type="component" value="Unassembled WGS sequence"/>
</dbReference>
<evidence type="ECO:0000259" key="13">
    <source>
        <dbReference type="PROSITE" id="PS50862"/>
    </source>
</evidence>
<dbReference type="Gene3D" id="2.40.50.140">
    <property type="entry name" value="Nucleic acid-binding proteins"/>
    <property type="match status" value="1"/>
</dbReference>
<dbReference type="InterPro" id="IPR004523">
    <property type="entry name" value="Asp-tRNA_synthase_2"/>
</dbReference>
<comment type="subcellular location">
    <subcellularLocation>
        <location evidence="1">Cytoplasm</location>
    </subcellularLocation>
</comment>
<dbReference type="SUPFAM" id="SSF55681">
    <property type="entry name" value="Class II aaRS and biotin synthetases"/>
    <property type="match status" value="1"/>
</dbReference>
<dbReference type="EC" id="6.1.1.12" evidence="3"/>
<evidence type="ECO:0000256" key="9">
    <source>
        <dbReference type="ARBA" id="ARBA00023146"/>
    </source>
</evidence>
<dbReference type="PANTHER" id="PTHR43450">
    <property type="entry name" value="ASPARTYL-TRNA SYNTHETASE"/>
    <property type="match status" value="1"/>
</dbReference>
<keyword evidence="5" id="KW-0436">Ligase</keyword>
<keyword evidence="8" id="KW-0648">Protein biosynthesis</keyword>
<evidence type="ECO:0000256" key="8">
    <source>
        <dbReference type="ARBA" id="ARBA00022917"/>
    </source>
</evidence>
<dbReference type="SUPFAM" id="SSF50249">
    <property type="entry name" value="Nucleic acid-binding proteins"/>
    <property type="match status" value="1"/>
</dbReference>
<dbReference type="PROSITE" id="PS50862">
    <property type="entry name" value="AA_TRNA_LIGASE_II"/>
    <property type="match status" value="1"/>
</dbReference>
<dbReference type="InterPro" id="IPR045864">
    <property type="entry name" value="aa-tRNA-synth_II/BPL/LPL"/>
</dbReference>
<evidence type="ECO:0000256" key="11">
    <source>
        <dbReference type="ARBA" id="ARBA00047904"/>
    </source>
</evidence>
<comment type="similarity">
    <text evidence="2">Belongs to the class-II aminoacyl-tRNA synthetase family. Type 2 subfamily.</text>
</comment>
<dbReference type="NCBIfam" id="NF003483">
    <property type="entry name" value="PRK05159.1"/>
    <property type="match status" value="1"/>
</dbReference>
<evidence type="ECO:0000256" key="3">
    <source>
        <dbReference type="ARBA" id="ARBA00012841"/>
    </source>
</evidence>
<evidence type="ECO:0000256" key="4">
    <source>
        <dbReference type="ARBA" id="ARBA00022490"/>
    </source>
</evidence>
<dbReference type="VEuPathDB" id="MicrosporidiaDB:A0H76_308"/>
<dbReference type="GO" id="GO:0004815">
    <property type="term" value="F:aspartate-tRNA ligase activity"/>
    <property type="evidence" value="ECO:0007669"/>
    <property type="project" value="UniProtKB-EC"/>
</dbReference>
<evidence type="ECO:0000256" key="12">
    <source>
        <dbReference type="ARBA" id="ARBA00070516"/>
    </source>
</evidence>
<gene>
    <name evidence="14" type="primary">SYDC</name>
    <name evidence="14" type="ORF">A0H76_308</name>
</gene>
<dbReference type="GO" id="GO:0005524">
    <property type="term" value="F:ATP binding"/>
    <property type="evidence" value="ECO:0007669"/>
    <property type="project" value="UniProtKB-KW"/>
</dbReference>
<accession>A0A1X0QIY2</accession>
<dbReference type="PRINTS" id="PR01042">
    <property type="entry name" value="TRNASYNTHASP"/>
</dbReference>
<dbReference type="InterPro" id="IPR012340">
    <property type="entry name" value="NA-bd_OB-fold"/>
</dbReference>
<evidence type="ECO:0000256" key="5">
    <source>
        <dbReference type="ARBA" id="ARBA00022598"/>
    </source>
</evidence>
<evidence type="ECO:0000256" key="10">
    <source>
        <dbReference type="ARBA" id="ARBA00033155"/>
    </source>
</evidence>
<dbReference type="FunFam" id="3.30.930.10:FF:000038">
    <property type="entry name" value="Aspartate--tRNA ligase"/>
    <property type="match status" value="1"/>
</dbReference>
<dbReference type="GO" id="GO:0005829">
    <property type="term" value="C:cytosol"/>
    <property type="evidence" value="ECO:0007669"/>
    <property type="project" value="TreeGrafter"/>
</dbReference>